<dbReference type="InterPro" id="IPR022383">
    <property type="entry name" value="Lactate/malate_DH_C"/>
</dbReference>
<keyword evidence="7" id="KW-0021">Allosteric enzyme</keyword>
<protein>
    <recommendedName>
        <fullName evidence="3 7">L-lactate dehydrogenase</fullName>
        <shortName evidence="7">L-LDH</shortName>
        <ecNumber evidence="3 7">1.1.1.27</ecNumber>
    </recommendedName>
</protein>
<evidence type="ECO:0000256" key="8">
    <source>
        <dbReference type="PIRSR" id="PIRSR000102-1"/>
    </source>
</evidence>
<evidence type="ECO:0000256" key="4">
    <source>
        <dbReference type="ARBA" id="ARBA00023002"/>
    </source>
</evidence>
<comment type="similarity">
    <text evidence="2 7">Belongs to the LDH/MDH superfamily. LDH family.</text>
</comment>
<dbReference type="HAMAP" id="MF_00488">
    <property type="entry name" value="Lactate_dehydrog"/>
    <property type="match status" value="1"/>
</dbReference>
<dbReference type="InterPro" id="IPR001236">
    <property type="entry name" value="Lactate/malate_DH_N"/>
</dbReference>
<feature type="domain" description="Lactate/malate dehydrogenase C-terminal" evidence="11">
    <location>
        <begin position="149"/>
        <end position="310"/>
    </location>
</feature>
<evidence type="ECO:0000256" key="2">
    <source>
        <dbReference type="ARBA" id="ARBA00006054"/>
    </source>
</evidence>
<comment type="caution">
    <text evidence="7">Lacks conserved residue(s) required for the propagation of feature annotation.</text>
</comment>
<dbReference type="GO" id="GO:0004459">
    <property type="term" value="F:L-lactate dehydrogenase (NAD+) activity"/>
    <property type="evidence" value="ECO:0007669"/>
    <property type="project" value="UniProtKB-UniRule"/>
</dbReference>
<feature type="binding site" evidence="7">
    <location>
        <begin position="152"/>
        <end position="155"/>
    </location>
    <ligand>
        <name>substrate</name>
    </ligand>
</feature>
<comment type="subunit">
    <text evidence="7">Homotetramer.</text>
</comment>
<comment type="pathway">
    <text evidence="1 7">Fermentation; pyruvate fermentation to lactate; (S)-lactate from pyruvate: step 1/1.</text>
</comment>
<feature type="binding site" evidence="7">
    <location>
        <position position="147"/>
    </location>
    <ligand>
        <name>NAD(+)</name>
        <dbReference type="ChEBI" id="CHEBI:57540"/>
    </ligand>
</feature>
<evidence type="ECO:0000256" key="9">
    <source>
        <dbReference type="PIRSR" id="PIRSR000102-3"/>
    </source>
</evidence>
<feature type="binding site" evidence="7">
    <location>
        <position position="69"/>
    </location>
    <ligand>
        <name>NAD(+)</name>
        <dbReference type="ChEBI" id="CHEBI:57540"/>
    </ligand>
</feature>
<feature type="active site" description="Proton acceptor" evidence="7 8">
    <location>
        <position position="179"/>
    </location>
</feature>
<dbReference type="GO" id="GO:0006096">
    <property type="term" value="P:glycolytic process"/>
    <property type="evidence" value="ECO:0007669"/>
    <property type="project" value="UniProtKB-UniRule"/>
</dbReference>
<comment type="catalytic activity">
    <reaction evidence="6 7">
        <text>(S)-lactate + NAD(+) = pyruvate + NADH + H(+)</text>
        <dbReference type="Rhea" id="RHEA:23444"/>
        <dbReference type="ChEBI" id="CHEBI:15361"/>
        <dbReference type="ChEBI" id="CHEBI:15378"/>
        <dbReference type="ChEBI" id="CHEBI:16651"/>
        <dbReference type="ChEBI" id="CHEBI:57540"/>
        <dbReference type="ChEBI" id="CHEBI:57945"/>
        <dbReference type="EC" id="1.1.1.27"/>
    </reaction>
</comment>
<gene>
    <name evidence="7" type="primary">ldh</name>
    <name evidence="12" type="ORF">Q3982_05965</name>
</gene>
<feature type="binding site" evidence="7">
    <location>
        <begin position="83"/>
        <end position="84"/>
    </location>
    <ligand>
        <name>NAD(+)</name>
        <dbReference type="ChEBI" id="CHEBI:57540"/>
    </ligand>
</feature>
<feature type="domain" description="Lactate/malate dehydrogenase N-terminal" evidence="10">
    <location>
        <begin position="9"/>
        <end position="146"/>
    </location>
</feature>
<evidence type="ECO:0000259" key="11">
    <source>
        <dbReference type="Pfam" id="PF02866"/>
    </source>
</evidence>
<feature type="binding site" evidence="9">
    <location>
        <position position="99"/>
    </location>
    <ligand>
        <name>NAD(+)</name>
        <dbReference type="ChEBI" id="CHEBI:57540"/>
    </ligand>
</feature>
<evidence type="ECO:0000259" key="10">
    <source>
        <dbReference type="Pfam" id="PF00056"/>
    </source>
</evidence>
<dbReference type="GO" id="GO:0005737">
    <property type="term" value="C:cytoplasm"/>
    <property type="evidence" value="ECO:0007669"/>
    <property type="project" value="UniProtKB-SubCell"/>
</dbReference>
<organism evidence="12 13">
    <name type="scientific">Phoenicibacter congonensis</name>
    <dbReference type="NCBI Taxonomy" id="1944646"/>
    <lineage>
        <taxon>Bacteria</taxon>
        <taxon>Bacillati</taxon>
        <taxon>Actinomycetota</taxon>
        <taxon>Coriobacteriia</taxon>
        <taxon>Eggerthellales</taxon>
        <taxon>Eggerthellaceae</taxon>
        <taxon>Phoenicibacter</taxon>
    </lineage>
</organism>
<comment type="activity regulation">
    <text evidence="7">Allosterically activated by fructose 1,6-bisphosphate (FBP).</text>
</comment>
<dbReference type="InterPro" id="IPR011304">
    <property type="entry name" value="L-lactate_DH"/>
</dbReference>
<dbReference type="NCBIfam" id="TIGR01771">
    <property type="entry name" value="L-LDH-NAD"/>
    <property type="match status" value="1"/>
</dbReference>
<feature type="binding site" evidence="9">
    <location>
        <begin position="14"/>
        <end position="19"/>
    </location>
    <ligand>
        <name>NAD(+)</name>
        <dbReference type="ChEBI" id="CHEBI:57540"/>
    </ligand>
</feature>
<dbReference type="Pfam" id="PF00056">
    <property type="entry name" value="Ldh_1_N"/>
    <property type="match status" value="1"/>
</dbReference>
<keyword evidence="5 7" id="KW-0520">NAD</keyword>
<dbReference type="PANTHER" id="PTHR43128">
    <property type="entry name" value="L-2-HYDROXYCARBOXYLATE DEHYDROGENASE (NAD(P)(+))"/>
    <property type="match status" value="1"/>
</dbReference>
<evidence type="ECO:0000256" key="7">
    <source>
        <dbReference type="HAMAP-Rule" id="MF_00488"/>
    </source>
</evidence>
<feature type="binding site" evidence="7">
    <location>
        <position position="157"/>
    </location>
    <ligand>
        <name>beta-D-fructose 1,6-bisphosphate</name>
        <dbReference type="ChEBI" id="CHEBI:32966"/>
        <note>allosteric activator</note>
    </ligand>
</feature>
<feature type="binding site" evidence="7 9">
    <location>
        <position position="39"/>
    </location>
    <ligand>
        <name>NAD(+)</name>
        <dbReference type="ChEBI" id="CHEBI:57540"/>
    </ligand>
</feature>
<dbReference type="Gene3D" id="3.90.110.10">
    <property type="entry name" value="Lactate dehydrogenase/glycoside hydrolase, family 4, C-terminal"/>
    <property type="match status" value="1"/>
</dbReference>
<dbReference type="SUPFAM" id="SSF51735">
    <property type="entry name" value="NAD(P)-binding Rossmann-fold domains"/>
    <property type="match status" value="1"/>
</dbReference>
<feature type="binding site" evidence="7">
    <location>
        <position position="172"/>
    </location>
    <ligand>
        <name>beta-D-fructose 1,6-bisphosphate</name>
        <dbReference type="ChEBI" id="CHEBI:32966"/>
        <note>allosteric activator</note>
    </ligand>
</feature>
<keyword evidence="7" id="KW-0963">Cytoplasm</keyword>
<keyword evidence="13" id="KW-1185">Reference proteome</keyword>
<dbReference type="Gene3D" id="3.40.50.720">
    <property type="entry name" value="NAD(P)-binding Rossmann-like Domain"/>
    <property type="match status" value="1"/>
</dbReference>
<evidence type="ECO:0000256" key="1">
    <source>
        <dbReference type="ARBA" id="ARBA00004843"/>
    </source>
</evidence>
<evidence type="ECO:0000256" key="3">
    <source>
        <dbReference type="ARBA" id="ARBA00012967"/>
    </source>
</evidence>
<feature type="modified residue" description="Phosphotyrosine" evidence="7">
    <location>
        <position position="225"/>
    </location>
</feature>
<feature type="binding site" evidence="7">
    <location>
        <position position="44"/>
    </location>
    <ligand>
        <name>NAD(+)</name>
        <dbReference type="ChEBI" id="CHEBI:57540"/>
    </ligand>
</feature>
<dbReference type="InterPro" id="IPR001557">
    <property type="entry name" value="L-lactate/malate_DH"/>
</dbReference>
<dbReference type="SUPFAM" id="SSF56327">
    <property type="entry name" value="LDH C-terminal domain-like"/>
    <property type="match status" value="1"/>
</dbReference>
<dbReference type="EMBL" id="JAUMVS010000114">
    <property type="protein sequence ID" value="MDO4842206.1"/>
    <property type="molecule type" value="Genomic_DNA"/>
</dbReference>
<dbReference type="PIRSF" id="PIRSF000102">
    <property type="entry name" value="Lac_mal_DH"/>
    <property type="match status" value="1"/>
</dbReference>
<dbReference type="InterPro" id="IPR018177">
    <property type="entry name" value="L-lactate_DH_AS"/>
</dbReference>
<dbReference type="AlphaFoldDB" id="A0AA43RJY2"/>
<dbReference type="PANTHER" id="PTHR43128:SF16">
    <property type="entry name" value="L-LACTATE DEHYDROGENASE"/>
    <property type="match status" value="1"/>
</dbReference>
<feature type="binding site" evidence="7">
    <location>
        <position position="92"/>
    </location>
    <ligand>
        <name>substrate</name>
    </ligand>
</feature>
<name>A0AA43RJY2_9ACTN</name>
<dbReference type="Pfam" id="PF02866">
    <property type="entry name" value="Ldh_1_C"/>
    <property type="match status" value="1"/>
</dbReference>
<feature type="binding site" evidence="7">
    <location>
        <position position="86"/>
    </location>
    <ligand>
        <name>substrate</name>
    </ligand>
</feature>
<evidence type="ECO:0000256" key="6">
    <source>
        <dbReference type="ARBA" id="ARBA00049258"/>
    </source>
</evidence>
<dbReference type="EC" id="1.1.1.27" evidence="3 7"/>
<evidence type="ECO:0000256" key="5">
    <source>
        <dbReference type="ARBA" id="ARBA00023027"/>
    </source>
</evidence>
<sequence>MRNLVNGRKCAMIGCGFVGSTAAYTLMQTGIFNEIVLIDVDKDRAEGEALDITQGIPFAKPCKVYAGNYDDAADALVAVVSAGANQKPGETRLELAQKNTNIFKSIMPELVERNFGGVILVLTNPVEILTRVTIDITGFSPTRVIGSGTVLDTARLKQRISALLDVNSRNVHAHVVGEHGDSEVVLWSKANVFGIPIKEFCEMRGCENGDFQLEQISADVKNSAYEIINKKKATYYAIAQATKRICQAIVRDEKSLLTVSHMQNGSLFEGTVLSMPAIVGKYGAEFSIPAELSDHEKGRLIDSAKKLNEVYATLEI</sequence>
<feature type="binding site" evidence="7">
    <location>
        <position position="234"/>
    </location>
    <ligand>
        <name>substrate</name>
    </ligand>
</feature>
<comment type="subcellular location">
    <subcellularLocation>
        <location evidence="7">Cytoplasm</location>
    </subcellularLocation>
</comment>
<dbReference type="Proteomes" id="UP001168575">
    <property type="component" value="Unassembled WGS sequence"/>
</dbReference>
<dbReference type="GO" id="GO:0006089">
    <property type="term" value="P:lactate metabolic process"/>
    <property type="evidence" value="ECO:0007669"/>
    <property type="project" value="TreeGrafter"/>
</dbReference>
<dbReference type="InterPro" id="IPR015955">
    <property type="entry name" value="Lactate_DH/Glyco_Ohase_4_C"/>
</dbReference>
<accession>A0AA43RJY2</accession>
<keyword evidence="7" id="KW-0597">Phosphoprotein</keyword>
<dbReference type="NCBIfam" id="NF000824">
    <property type="entry name" value="PRK00066.1"/>
    <property type="match status" value="1"/>
</dbReference>
<comment type="function">
    <text evidence="7">Catalyzes the conversion of lactate to pyruvate.</text>
</comment>
<keyword evidence="4 7" id="KW-0560">Oxidoreductase</keyword>
<feature type="binding site" evidence="7">
    <location>
        <position position="105"/>
    </location>
    <ligand>
        <name>NAD(+)</name>
        <dbReference type="ChEBI" id="CHEBI:57540"/>
    </ligand>
</feature>
<comment type="caution">
    <text evidence="12">The sequence shown here is derived from an EMBL/GenBank/DDBJ whole genome shotgun (WGS) entry which is preliminary data.</text>
</comment>
<evidence type="ECO:0000313" key="13">
    <source>
        <dbReference type="Proteomes" id="UP001168575"/>
    </source>
</evidence>
<dbReference type="InterPro" id="IPR036291">
    <property type="entry name" value="NAD(P)-bd_dom_sf"/>
</dbReference>
<proteinExistence type="inferred from homology"/>
<reference evidence="12" key="1">
    <citation type="submission" date="2023-07" db="EMBL/GenBank/DDBJ databases">
        <title>Between Cages and Wild: Unraveling the Impact of Captivity on Animal Microbiomes and Antimicrobial Resistance.</title>
        <authorList>
            <person name="Schmartz G.P."/>
            <person name="Rehner J."/>
            <person name="Schuff M.J."/>
            <person name="Becker S.L."/>
            <person name="Kravczyk M."/>
            <person name="Gurevich A."/>
            <person name="Francke R."/>
            <person name="Mueller R."/>
            <person name="Keller V."/>
            <person name="Keller A."/>
        </authorList>
    </citation>
    <scope>NUCLEOTIDE SEQUENCE</scope>
    <source>
        <strain evidence="12">S12M_St_49</strain>
    </source>
</reference>
<dbReference type="PROSITE" id="PS00064">
    <property type="entry name" value="L_LDH"/>
    <property type="match status" value="1"/>
</dbReference>
<evidence type="ECO:0000313" key="12">
    <source>
        <dbReference type="EMBL" id="MDO4842206.1"/>
    </source>
</evidence>
<feature type="binding site" evidence="7">
    <location>
        <position position="18"/>
    </location>
    <ligand>
        <name>NAD(+)</name>
        <dbReference type="ChEBI" id="CHEBI:57540"/>
    </ligand>
</feature>
<dbReference type="PRINTS" id="PR00086">
    <property type="entry name" value="LLDHDRGNASE"/>
</dbReference>